<gene>
    <name evidence="1" type="ORF">ALC60_12990</name>
</gene>
<reference evidence="1 2" key="1">
    <citation type="submission" date="2015-09" db="EMBL/GenBank/DDBJ databases">
        <title>Trachymyrmex zeteki WGS genome.</title>
        <authorList>
            <person name="Nygaard S."/>
            <person name="Hu H."/>
            <person name="Boomsma J."/>
            <person name="Zhang G."/>
        </authorList>
    </citation>
    <scope>NUCLEOTIDE SEQUENCE [LARGE SCALE GENOMIC DNA]</scope>
    <source>
        <strain evidence="1">Tzet28-1</strain>
        <tissue evidence="1">Whole body</tissue>
    </source>
</reference>
<name>A0A151WJP2_9HYME</name>
<protein>
    <submittedName>
        <fullName evidence="1">Uncharacterized protein</fullName>
    </submittedName>
</protein>
<keyword evidence="2" id="KW-1185">Reference proteome</keyword>
<evidence type="ECO:0000313" key="2">
    <source>
        <dbReference type="Proteomes" id="UP000075809"/>
    </source>
</evidence>
<dbReference type="Proteomes" id="UP000075809">
    <property type="component" value="Unassembled WGS sequence"/>
</dbReference>
<organism evidence="1 2">
    <name type="scientific">Mycetomoellerius zeteki</name>
    <dbReference type="NCBI Taxonomy" id="64791"/>
    <lineage>
        <taxon>Eukaryota</taxon>
        <taxon>Metazoa</taxon>
        <taxon>Ecdysozoa</taxon>
        <taxon>Arthropoda</taxon>
        <taxon>Hexapoda</taxon>
        <taxon>Insecta</taxon>
        <taxon>Pterygota</taxon>
        <taxon>Neoptera</taxon>
        <taxon>Endopterygota</taxon>
        <taxon>Hymenoptera</taxon>
        <taxon>Apocrita</taxon>
        <taxon>Aculeata</taxon>
        <taxon>Formicoidea</taxon>
        <taxon>Formicidae</taxon>
        <taxon>Myrmicinae</taxon>
        <taxon>Mycetomoellerius</taxon>
    </lineage>
</organism>
<dbReference type="EMBL" id="KQ983039">
    <property type="protein sequence ID" value="KYQ48030.1"/>
    <property type="molecule type" value="Genomic_DNA"/>
</dbReference>
<sequence>MPRGPFVAFPDSYSRPTFESAAMEQQASRRTTNDYHRRYAAIFCSFLTRG</sequence>
<proteinExistence type="predicted"/>
<dbReference type="AlphaFoldDB" id="A0A151WJP2"/>
<accession>A0A151WJP2</accession>
<evidence type="ECO:0000313" key="1">
    <source>
        <dbReference type="EMBL" id="KYQ48030.1"/>
    </source>
</evidence>